<name>A0A975BI36_9BACT</name>
<dbReference type="Proteomes" id="UP000663722">
    <property type="component" value="Chromosome"/>
</dbReference>
<evidence type="ECO:0000313" key="2">
    <source>
        <dbReference type="Proteomes" id="UP000663722"/>
    </source>
</evidence>
<evidence type="ECO:0000313" key="1">
    <source>
        <dbReference type="EMBL" id="QTA85861.1"/>
    </source>
</evidence>
<sequence>MISMRPVFPNFTRQNLFGQIIDKSDSLIMNQKNITRGVAPGYIKNFQFQISVFRFH</sequence>
<accession>A0A975BI36</accession>
<dbReference type="EMBL" id="CP061800">
    <property type="protein sequence ID" value="QTA85861.1"/>
    <property type="molecule type" value="Genomic_DNA"/>
</dbReference>
<proteinExistence type="predicted"/>
<dbReference type="KEGG" id="dmm:dnm_018760"/>
<organism evidence="1 2">
    <name type="scientific">Desulfonema magnum</name>
    <dbReference type="NCBI Taxonomy" id="45655"/>
    <lineage>
        <taxon>Bacteria</taxon>
        <taxon>Pseudomonadati</taxon>
        <taxon>Thermodesulfobacteriota</taxon>
        <taxon>Desulfobacteria</taxon>
        <taxon>Desulfobacterales</taxon>
        <taxon>Desulfococcaceae</taxon>
        <taxon>Desulfonema</taxon>
    </lineage>
</organism>
<gene>
    <name evidence="1" type="ORF">dnm_018760</name>
</gene>
<protein>
    <submittedName>
        <fullName evidence="1">Uncharacterized protein</fullName>
    </submittedName>
</protein>
<reference evidence="1" key="1">
    <citation type="journal article" date="2021" name="Microb. Physiol.">
        <title>Proteogenomic Insights into the Physiology of Marine, Sulfate-Reducing, Filamentous Desulfonema limicola and Desulfonema magnum.</title>
        <authorList>
            <person name="Schnaars V."/>
            <person name="Wohlbrand L."/>
            <person name="Scheve S."/>
            <person name="Hinrichs C."/>
            <person name="Reinhardt R."/>
            <person name="Rabus R."/>
        </authorList>
    </citation>
    <scope>NUCLEOTIDE SEQUENCE</scope>
    <source>
        <strain evidence="1">4be13</strain>
    </source>
</reference>
<keyword evidence="2" id="KW-1185">Reference proteome</keyword>
<dbReference type="AlphaFoldDB" id="A0A975BI36"/>